<feature type="transmembrane region" description="Helical" evidence="1">
    <location>
        <begin position="51"/>
        <end position="72"/>
    </location>
</feature>
<keyword evidence="1" id="KW-0812">Transmembrane</keyword>
<gene>
    <name evidence="2" type="ORF">BCF55_0420</name>
</gene>
<proteinExistence type="predicted"/>
<dbReference type="RefSeq" id="WP_121009317.1">
    <property type="nucleotide sequence ID" value="NZ_RCCJ01000001.1"/>
</dbReference>
<evidence type="ECO:0000313" key="2">
    <source>
        <dbReference type="EMBL" id="RLJ70156.1"/>
    </source>
</evidence>
<keyword evidence="1" id="KW-0472">Membrane</keyword>
<organism evidence="2 3">
    <name type="scientific">Hydrogenivirga caldilitoris</name>
    <dbReference type="NCBI Taxonomy" id="246264"/>
    <lineage>
        <taxon>Bacteria</taxon>
        <taxon>Pseudomonadati</taxon>
        <taxon>Aquificota</taxon>
        <taxon>Aquificia</taxon>
        <taxon>Aquificales</taxon>
        <taxon>Aquificaceae</taxon>
        <taxon>Hydrogenivirga</taxon>
    </lineage>
</organism>
<comment type="caution">
    <text evidence="2">The sequence shown here is derived from an EMBL/GenBank/DDBJ whole genome shotgun (WGS) entry which is preliminary data.</text>
</comment>
<dbReference type="AlphaFoldDB" id="A0A497XMK6"/>
<evidence type="ECO:0000313" key="3">
    <source>
        <dbReference type="Proteomes" id="UP000267841"/>
    </source>
</evidence>
<feature type="transmembrane region" description="Helical" evidence="1">
    <location>
        <begin position="20"/>
        <end position="39"/>
    </location>
</feature>
<sequence>MAQGTASDKSELFIKRAKQFNLAFIASITVLFVVCLALYRFFSMPVSAKLILYVYGIEIFTAVLGYTVAFIVRRKLFPVKTSEEYWSYTAVRRYFWSYVLICVPFAVAFVFFIFAGSFSALLLGFFLSLCGLIVFRPRKGDVI</sequence>
<feature type="transmembrane region" description="Helical" evidence="1">
    <location>
        <begin position="93"/>
        <end position="112"/>
    </location>
</feature>
<evidence type="ECO:0000256" key="1">
    <source>
        <dbReference type="SAM" id="Phobius"/>
    </source>
</evidence>
<protein>
    <submittedName>
        <fullName evidence="2">Uncharacterized protein</fullName>
    </submittedName>
</protein>
<keyword evidence="3" id="KW-1185">Reference proteome</keyword>
<dbReference type="Proteomes" id="UP000267841">
    <property type="component" value="Unassembled WGS sequence"/>
</dbReference>
<feature type="transmembrane region" description="Helical" evidence="1">
    <location>
        <begin position="118"/>
        <end position="135"/>
    </location>
</feature>
<reference evidence="2 3" key="1">
    <citation type="submission" date="2018-10" db="EMBL/GenBank/DDBJ databases">
        <title>Genomic Encyclopedia of Archaeal and Bacterial Type Strains, Phase II (KMG-II): from individual species to whole genera.</title>
        <authorList>
            <person name="Goeker M."/>
        </authorList>
    </citation>
    <scope>NUCLEOTIDE SEQUENCE [LARGE SCALE GENOMIC DNA]</scope>
    <source>
        <strain evidence="2 3">DSM 16510</strain>
    </source>
</reference>
<dbReference type="OrthoDB" id="15588at2"/>
<keyword evidence="1" id="KW-1133">Transmembrane helix</keyword>
<dbReference type="EMBL" id="RCCJ01000001">
    <property type="protein sequence ID" value="RLJ70156.1"/>
    <property type="molecule type" value="Genomic_DNA"/>
</dbReference>
<accession>A0A497XMK6</accession>
<name>A0A497XMK6_9AQUI</name>